<evidence type="ECO:0000256" key="1">
    <source>
        <dbReference type="ARBA" id="ARBA00022737"/>
    </source>
</evidence>
<evidence type="ECO:0000313" key="5">
    <source>
        <dbReference type="Proteomes" id="UP000694546"/>
    </source>
</evidence>
<dbReference type="AlphaFoldDB" id="A0A8C5C159"/>
<evidence type="ECO:0000256" key="2">
    <source>
        <dbReference type="SAM" id="MobiDB-lite"/>
    </source>
</evidence>
<protein>
    <recommendedName>
        <fullName evidence="3">KIND domain-containing protein</fullName>
    </recommendedName>
</protein>
<dbReference type="Ensembl" id="ENSGMOT00000039659.1">
    <property type="protein sequence ID" value="ENSGMOP00000053607.1"/>
    <property type="gene ID" value="ENSGMOG00000029976.1"/>
</dbReference>
<name>A0A8C5C159_GADMO</name>
<evidence type="ECO:0000259" key="3">
    <source>
        <dbReference type="PROSITE" id="PS51377"/>
    </source>
</evidence>
<sequence length="425" mass="46678">MHKVKFGSGQLSHARFFLVCVCPHLHPPTPPSASLRQENVSLADILCLRDSCLTEEEVWAMSGECVLALRSIQPTQLFHSLCITPDTLAFNAHGNVCFMEQLSDDVEGSFVPPEFDHTGSTFEGHVFSLGSTLSAALDFVIEPELQQAELGEEALRMLELMQAELPDDRPRPQDILAQAEQKLAPNSSSAVCRKLSSVGRRVLSLESVSNFNGQPTELTHHVTMVTAAVQCQRRLLGGAVAARRDQKSVQEPRLRGRQRRQQRSGRRQPLAVVVMAAAAGVRRPLGPVPLGGRHGGRQRPDGPVVRAPAAAGALQPGGPEPVLLRAGLQQSPVLAGAGRPRGHQRARVGPDGDRAGRGRWISLRELLPRCGRRLRVNELWALCYTCLATLQTYIDFPGDIKHHSNTILKCKCLYLLGFPYFYFIR</sequence>
<keyword evidence="1" id="KW-0677">Repeat</keyword>
<evidence type="ECO:0000313" key="4">
    <source>
        <dbReference type="Ensembl" id="ENSGMOP00000053607.1"/>
    </source>
</evidence>
<dbReference type="PANTHER" id="PTHR21560">
    <property type="entry name" value="VERY KIND PROTEIN"/>
    <property type="match status" value="1"/>
</dbReference>
<dbReference type="Proteomes" id="UP000694546">
    <property type="component" value="Chromosome 15"/>
</dbReference>
<feature type="compositionally biased region" description="Basic and acidic residues" evidence="2">
    <location>
        <begin position="242"/>
        <end position="254"/>
    </location>
</feature>
<organism evidence="4 5">
    <name type="scientific">Gadus morhua</name>
    <name type="common">Atlantic cod</name>
    <dbReference type="NCBI Taxonomy" id="8049"/>
    <lineage>
        <taxon>Eukaryota</taxon>
        <taxon>Metazoa</taxon>
        <taxon>Chordata</taxon>
        <taxon>Craniata</taxon>
        <taxon>Vertebrata</taxon>
        <taxon>Euteleostomi</taxon>
        <taxon>Actinopterygii</taxon>
        <taxon>Neopterygii</taxon>
        <taxon>Teleostei</taxon>
        <taxon>Neoteleostei</taxon>
        <taxon>Acanthomorphata</taxon>
        <taxon>Zeiogadaria</taxon>
        <taxon>Gadariae</taxon>
        <taxon>Gadiformes</taxon>
        <taxon>Gadoidei</taxon>
        <taxon>Gadidae</taxon>
        <taxon>Gadus</taxon>
    </lineage>
</organism>
<dbReference type="InterPro" id="IPR011019">
    <property type="entry name" value="KIND_dom"/>
</dbReference>
<keyword evidence="5" id="KW-1185">Reference proteome</keyword>
<reference evidence="4" key="2">
    <citation type="submission" date="2025-09" db="UniProtKB">
        <authorList>
            <consortium name="Ensembl"/>
        </authorList>
    </citation>
    <scope>IDENTIFICATION</scope>
</reference>
<feature type="domain" description="KIND" evidence="3">
    <location>
        <begin position="361"/>
        <end position="425"/>
    </location>
</feature>
<dbReference type="GO" id="GO:0005085">
    <property type="term" value="F:guanyl-nucleotide exchange factor activity"/>
    <property type="evidence" value="ECO:0007669"/>
    <property type="project" value="InterPro"/>
</dbReference>
<dbReference type="PANTHER" id="PTHR21560:SF0">
    <property type="entry name" value="KINASE NON-CATALYTIC C-LOBE DOMAIN-CONTAINING PROTEIN 1"/>
    <property type="match status" value="1"/>
</dbReference>
<dbReference type="GO" id="GO:0032045">
    <property type="term" value="C:guanyl-nucleotide exchange factor complex"/>
    <property type="evidence" value="ECO:0007669"/>
    <property type="project" value="TreeGrafter"/>
</dbReference>
<proteinExistence type="predicted"/>
<dbReference type="GO" id="GO:0048814">
    <property type="term" value="P:regulation of dendrite morphogenesis"/>
    <property type="evidence" value="ECO:0007669"/>
    <property type="project" value="TreeGrafter"/>
</dbReference>
<dbReference type="GeneTree" id="ENSGT00390000011408"/>
<dbReference type="GO" id="GO:0030425">
    <property type="term" value="C:dendrite"/>
    <property type="evidence" value="ECO:0007669"/>
    <property type="project" value="TreeGrafter"/>
</dbReference>
<accession>A0A8C5C159</accession>
<dbReference type="GO" id="GO:0007264">
    <property type="term" value="P:small GTPase-mediated signal transduction"/>
    <property type="evidence" value="ECO:0007669"/>
    <property type="project" value="InterPro"/>
</dbReference>
<dbReference type="FunFam" id="1.10.510.10:FF:000529">
    <property type="entry name" value="Kinase non-catalytic C-lobe domain-containing 1"/>
    <property type="match status" value="1"/>
</dbReference>
<dbReference type="Gene3D" id="1.10.510.10">
    <property type="entry name" value="Transferase(Phosphotransferase) domain 1"/>
    <property type="match status" value="1"/>
</dbReference>
<feature type="region of interest" description="Disordered" evidence="2">
    <location>
        <begin position="240"/>
        <end position="269"/>
    </location>
</feature>
<dbReference type="SMART" id="SM00750">
    <property type="entry name" value="KIND"/>
    <property type="match status" value="1"/>
</dbReference>
<dbReference type="GO" id="GO:0043025">
    <property type="term" value="C:neuronal cell body"/>
    <property type="evidence" value="ECO:0007669"/>
    <property type="project" value="TreeGrafter"/>
</dbReference>
<reference evidence="4" key="1">
    <citation type="submission" date="2025-08" db="UniProtKB">
        <authorList>
            <consortium name="Ensembl"/>
        </authorList>
    </citation>
    <scope>IDENTIFICATION</scope>
</reference>
<dbReference type="InterPro" id="IPR029899">
    <property type="entry name" value="KNDC1"/>
</dbReference>
<feature type="compositionally biased region" description="Basic residues" evidence="2">
    <location>
        <begin position="255"/>
        <end position="266"/>
    </location>
</feature>
<feature type="domain" description="KIND" evidence="3">
    <location>
        <begin position="40"/>
        <end position="221"/>
    </location>
</feature>
<dbReference type="PROSITE" id="PS51377">
    <property type="entry name" value="KIND"/>
    <property type="match status" value="2"/>
</dbReference>